<dbReference type="EMBL" id="JARJCW010000124">
    <property type="protein sequence ID" value="KAJ7192131.1"/>
    <property type="molecule type" value="Genomic_DNA"/>
</dbReference>
<reference evidence="1" key="1">
    <citation type="submission" date="2023-03" db="EMBL/GenBank/DDBJ databases">
        <title>Massive genome expansion in bonnet fungi (Mycena s.s.) driven by repeated elements and novel gene families across ecological guilds.</title>
        <authorList>
            <consortium name="Lawrence Berkeley National Laboratory"/>
            <person name="Harder C.B."/>
            <person name="Miyauchi S."/>
            <person name="Viragh M."/>
            <person name="Kuo A."/>
            <person name="Thoen E."/>
            <person name="Andreopoulos B."/>
            <person name="Lu D."/>
            <person name="Skrede I."/>
            <person name="Drula E."/>
            <person name="Henrissat B."/>
            <person name="Morin E."/>
            <person name="Kohler A."/>
            <person name="Barry K."/>
            <person name="LaButti K."/>
            <person name="Morin E."/>
            <person name="Salamov A."/>
            <person name="Lipzen A."/>
            <person name="Mereny Z."/>
            <person name="Hegedus B."/>
            <person name="Baldrian P."/>
            <person name="Stursova M."/>
            <person name="Weitz H."/>
            <person name="Taylor A."/>
            <person name="Grigoriev I.V."/>
            <person name="Nagy L.G."/>
            <person name="Martin F."/>
            <person name="Kauserud H."/>
        </authorList>
    </citation>
    <scope>NUCLEOTIDE SEQUENCE</scope>
    <source>
        <strain evidence="1">9144</strain>
    </source>
</reference>
<dbReference type="AlphaFoldDB" id="A0AAD6Y599"/>
<protein>
    <submittedName>
        <fullName evidence="1">Uncharacterized protein</fullName>
    </submittedName>
</protein>
<evidence type="ECO:0000313" key="2">
    <source>
        <dbReference type="Proteomes" id="UP001219525"/>
    </source>
</evidence>
<organism evidence="1 2">
    <name type="scientific">Mycena pura</name>
    <dbReference type="NCBI Taxonomy" id="153505"/>
    <lineage>
        <taxon>Eukaryota</taxon>
        <taxon>Fungi</taxon>
        <taxon>Dikarya</taxon>
        <taxon>Basidiomycota</taxon>
        <taxon>Agaricomycotina</taxon>
        <taxon>Agaricomycetes</taxon>
        <taxon>Agaricomycetidae</taxon>
        <taxon>Agaricales</taxon>
        <taxon>Marasmiineae</taxon>
        <taxon>Mycenaceae</taxon>
        <taxon>Mycena</taxon>
    </lineage>
</organism>
<dbReference type="Proteomes" id="UP001219525">
    <property type="component" value="Unassembled WGS sequence"/>
</dbReference>
<evidence type="ECO:0000313" key="1">
    <source>
        <dbReference type="EMBL" id="KAJ7192131.1"/>
    </source>
</evidence>
<sequence>MTSSAALTSAILALRTRGGGWTSSLRNVRVGAAEMEARGLRLAAHASRKSCFYCMRTQRTTSIAHHSRCLPHRAPPVTPCLRRARLAAAECACFSVLAARCQQPRRPPNAAWPSVRSLPAPNPLCICGSFPRLLAASRRYARLAQDLLPAAHCSTARRRSLAPAARNALAARAHVEQGPPDVCPRTLLLVESRYTTHRRTPPAPRAVPAPRVAHRVRSCLAARLSSVARCSLSAGRFLCPRP</sequence>
<gene>
    <name evidence="1" type="ORF">GGX14DRAFT_596422</name>
</gene>
<name>A0AAD6Y599_9AGAR</name>
<accession>A0AAD6Y599</accession>
<proteinExistence type="predicted"/>
<comment type="caution">
    <text evidence="1">The sequence shown here is derived from an EMBL/GenBank/DDBJ whole genome shotgun (WGS) entry which is preliminary data.</text>
</comment>
<keyword evidence="2" id="KW-1185">Reference proteome</keyword>